<dbReference type="AlphaFoldDB" id="X1P455"/>
<evidence type="ECO:0000313" key="1">
    <source>
        <dbReference type="EMBL" id="GAI25699.1"/>
    </source>
</evidence>
<reference evidence="1" key="1">
    <citation type="journal article" date="2014" name="Front. Microbiol.">
        <title>High frequency of phylogenetically diverse reductive dehalogenase-homologous genes in deep subseafloor sedimentary metagenomes.</title>
        <authorList>
            <person name="Kawai M."/>
            <person name="Futagami T."/>
            <person name="Toyoda A."/>
            <person name="Takaki Y."/>
            <person name="Nishi S."/>
            <person name="Hori S."/>
            <person name="Arai W."/>
            <person name="Tsubouchi T."/>
            <person name="Morono Y."/>
            <person name="Uchiyama I."/>
            <person name="Ito T."/>
            <person name="Fujiyama A."/>
            <person name="Inagaki F."/>
            <person name="Takami H."/>
        </authorList>
    </citation>
    <scope>NUCLEOTIDE SEQUENCE</scope>
    <source>
        <strain evidence="1">Expedition CK06-06</strain>
    </source>
</reference>
<name>X1P455_9ZZZZ</name>
<organism evidence="1">
    <name type="scientific">marine sediment metagenome</name>
    <dbReference type="NCBI Taxonomy" id="412755"/>
    <lineage>
        <taxon>unclassified sequences</taxon>
        <taxon>metagenomes</taxon>
        <taxon>ecological metagenomes</taxon>
    </lineage>
</organism>
<dbReference type="InterPro" id="IPR036388">
    <property type="entry name" value="WH-like_DNA-bd_sf"/>
</dbReference>
<dbReference type="SUPFAM" id="SSF46785">
    <property type="entry name" value="Winged helix' DNA-binding domain"/>
    <property type="match status" value="1"/>
</dbReference>
<protein>
    <recommendedName>
        <fullName evidence="2">HTH arsR-type domain-containing protein</fullName>
    </recommendedName>
</protein>
<sequence length="167" mass="18620">ALVIGSRSECILYLLTNEAGHPAEVADAIGISVRAVQDALIELSDSGLVMTRIKGKRKIEYWLSQKKWGEFLLGAGSDEQKLPVWLDWISLFSALNKVWDILDEVEQVVSDYLRSSKLREAMETISLEFSKSGLDLSAAPGEGISPDMYEEKFQKFIAKVLRIGGER</sequence>
<dbReference type="Gene3D" id="1.10.10.10">
    <property type="entry name" value="Winged helix-like DNA-binding domain superfamily/Winged helix DNA-binding domain"/>
    <property type="match status" value="1"/>
</dbReference>
<dbReference type="EMBL" id="BARV01020295">
    <property type="protein sequence ID" value="GAI25699.1"/>
    <property type="molecule type" value="Genomic_DNA"/>
</dbReference>
<accession>X1P455</accession>
<dbReference type="InterPro" id="IPR036390">
    <property type="entry name" value="WH_DNA-bd_sf"/>
</dbReference>
<comment type="caution">
    <text evidence="1">The sequence shown here is derived from an EMBL/GenBank/DDBJ whole genome shotgun (WGS) entry which is preliminary data.</text>
</comment>
<gene>
    <name evidence="1" type="ORF">S06H3_33904</name>
</gene>
<proteinExistence type="predicted"/>
<feature type="non-terminal residue" evidence="1">
    <location>
        <position position="1"/>
    </location>
</feature>
<evidence type="ECO:0008006" key="2">
    <source>
        <dbReference type="Google" id="ProtNLM"/>
    </source>
</evidence>